<dbReference type="EMBL" id="AKKV01000038">
    <property type="protein sequence ID" value="EIT84169.1"/>
    <property type="molecule type" value="Genomic_DNA"/>
</dbReference>
<dbReference type="PANTHER" id="PTHR43033:SF1">
    <property type="entry name" value="TRNA(ILE)-LYSIDINE SYNTHASE-RELATED"/>
    <property type="match status" value="1"/>
</dbReference>
<feature type="binding site" evidence="8">
    <location>
        <begin position="26"/>
        <end position="31"/>
    </location>
    <ligand>
        <name>ATP</name>
        <dbReference type="ChEBI" id="CHEBI:30616"/>
    </ligand>
</feature>
<evidence type="ECO:0000256" key="1">
    <source>
        <dbReference type="ARBA" id="ARBA00004496"/>
    </source>
</evidence>
<proteinExistence type="inferred from homology"/>
<dbReference type="SUPFAM" id="SSF52402">
    <property type="entry name" value="Adenine nucleotide alpha hydrolases-like"/>
    <property type="match status" value="1"/>
</dbReference>
<dbReference type="Pfam" id="PF01171">
    <property type="entry name" value="ATP_bind_3"/>
    <property type="match status" value="1"/>
</dbReference>
<gene>
    <name evidence="8" type="primary">tilS</name>
    <name evidence="10" type="ORF">A374_16638</name>
</gene>
<comment type="catalytic activity">
    <reaction evidence="7 8">
        <text>cytidine(34) in tRNA(Ile2) + L-lysine + ATP = lysidine(34) in tRNA(Ile2) + AMP + diphosphate + H(+)</text>
        <dbReference type="Rhea" id="RHEA:43744"/>
        <dbReference type="Rhea" id="RHEA-COMP:10625"/>
        <dbReference type="Rhea" id="RHEA-COMP:10670"/>
        <dbReference type="ChEBI" id="CHEBI:15378"/>
        <dbReference type="ChEBI" id="CHEBI:30616"/>
        <dbReference type="ChEBI" id="CHEBI:32551"/>
        <dbReference type="ChEBI" id="CHEBI:33019"/>
        <dbReference type="ChEBI" id="CHEBI:82748"/>
        <dbReference type="ChEBI" id="CHEBI:83665"/>
        <dbReference type="ChEBI" id="CHEBI:456215"/>
        <dbReference type="EC" id="6.3.4.19"/>
    </reaction>
</comment>
<dbReference type="NCBIfam" id="TIGR02433">
    <property type="entry name" value="lysidine_TilS_C"/>
    <property type="match status" value="1"/>
</dbReference>
<organism evidence="10 11">
    <name type="scientific">Fictibacillus macauensis ZFHKF-1</name>
    <dbReference type="NCBI Taxonomy" id="1196324"/>
    <lineage>
        <taxon>Bacteria</taxon>
        <taxon>Bacillati</taxon>
        <taxon>Bacillota</taxon>
        <taxon>Bacilli</taxon>
        <taxon>Bacillales</taxon>
        <taxon>Fictibacillaceae</taxon>
        <taxon>Fictibacillus</taxon>
    </lineage>
</organism>
<dbReference type="SUPFAM" id="SSF82829">
    <property type="entry name" value="MesJ substrate recognition domain-like"/>
    <property type="match status" value="1"/>
</dbReference>
<dbReference type="Pfam" id="PF11734">
    <property type="entry name" value="TilS_C"/>
    <property type="match status" value="1"/>
</dbReference>
<name>I8AFM4_9BACL</name>
<dbReference type="GO" id="GO:0006400">
    <property type="term" value="P:tRNA modification"/>
    <property type="evidence" value="ECO:0007669"/>
    <property type="project" value="UniProtKB-UniRule"/>
</dbReference>
<comment type="subcellular location">
    <subcellularLocation>
        <location evidence="1 8">Cytoplasm</location>
    </subcellularLocation>
</comment>
<evidence type="ECO:0000313" key="10">
    <source>
        <dbReference type="EMBL" id="EIT84169.1"/>
    </source>
</evidence>
<evidence type="ECO:0000256" key="3">
    <source>
        <dbReference type="ARBA" id="ARBA00022598"/>
    </source>
</evidence>
<dbReference type="SMART" id="SM00977">
    <property type="entry name" value="TilS_C"/>
    <property type="match status" value="1"/>
</dbReference>
<comment type="function">
    <text evidence="8">Ligates lysine onto the cytidine present at position 34 of the AUA codon-specific tRNA(Ile) that contains the anticodon CAU, in an ATP-dependent manner. Cytidine is converted to lysidine, thus changing the amino acid specificity of the tRNA from methionine to isoleucine.</text>
</comment>
<dbReference type="InterPro" id="IPR012796">
    <property type="entry name" value="Lysidine-tRNA-synth_C"/>
</dbReference>
<keyword evidence="4 8" id="KW-0819">tRNA processing</keyword>
<dbReference type="AlphaFoldDB" id="I8AFM4"/>
<evidence type="ECO:0000256" key="8">
    <source>
        <dbReference type="HAMAP-Rule" id="MF_01161"/>
    </source>
</evidence>
<dbReference type="EC" id="6.3.4.19" evidence="8"/>
<evidence type="ECO:0000313" key="11">
    <source>
        <dbReference type="Proteomes" id="UP000004080"/>
    </source>
</evidence>
<dbReference type="InterPro" id="IPR012094">
    <property type="entry name" value="tRNA_Ile_lys_synt"/>
</dbReference>
<feature type="domain" description="Lysidine-tRNA(Ile) synthetase C-terminal" evidence="9">
    <location>
        <begin position="385"/>
        <end position="459"/>
    </location>
</feature>
<keyword evidence="6 8" id="KW-0067">ATP-binding</keyword>
<keyword evidence="2 8" id="KW-0963">Cytoplasm</keyword>
<evidence type="ECO:0000256" key="7">
    <source>
        <dbReference type="ARBA" id="ARBA00048539"/>
    </source>
</evidence>
<dbReference type="Gene3D" id="3.30.465.60">
    <property type="match status" value="1"/>
</dbReference>
<keyword evidence="11" id="KW-1185">Reference proteome</keyword>
<dbReference type="GO" id="GO:0005737">
    <property type="term" value="C:cytoplasm"/>
    <property type="evidence" value="ECO:0007669"/>
    <property type="project" value="UniProtKB-SubCell"/>
</dbReference>
<keyword evidence="3 8" id="KW-0436">Ligase</keyword>
<evidence type="ECO:0000256" key="2">
    <source>
        <dbReference type="ARBA" id="ARBA00022490"/>
    </source>
</evidence>
<dbReference type="SUPFAM" id="SSF56037">
    <property type="entry name" value="PheT/TilS domain"/>
    <property type="match status" value="1"/>
</dbReference>
<evidence type="ECO:0000256" key="4">
    <source>
        <dbReference type="ARBA" id="ARBA00022694"/>
    </source>
</evidence>
<dbReference type="GO" id="GO:0032267">
    <property type="term" value="F:tRNA(Ile)-lysidine synthase activity"/>
    <property type="evidence" value="ECO:0007669"/>
    <property type="project" value="UniProtKB-EC"/>
</dbReference>
<dbReference type="InterPro" id="IPR011063">
    <property type="entry name" value="TilS/TtcA_N"/>
</dbReference>
<dbReference type="InterPro" id="IPR014729">
    <property type="entry name" value="Rossmann-like_a/b/a_fold"/>
</dbReference>
<comment type="caution">
    <text evidence="10">The sequence shown here is derived from an EMBL/GenBank/DDBJ whole genome shotgun (WGS) entry which is preliminary data.</text>
</comment>
<dbReference type="GO" id="GO:0005524">
    <property type="term" value="F:ATP binding"/>
    <property type="evidence" value="ECO:0007669"/>
    <property type="project" value="UniProtKB-UniRule"/>
</dbReference>
<dbReference type="PATRIC" id="fig|1196324.3.peg.3402"/>
<dbReference type="RefSeq" id="WP_007203400.1">
    <property type="nucleotide sequence ID" value="NZ_AKKV01000038.1"/>
</dbReference>
<dbReference type="eggNOG" id="COG0037">
    <property type="taxonomic scope" value="Bacteria"/>
</dbReference>
<evidence type="ECO:0000256" key="6">
    <source>
        <dbReference type="ARBA" id="ARBA00022840"/>
    </source>
</evidence>
<dbReference type="NCBIfam" id="TIGR02432">
    <property type="entry name" value="lysidine_TilS_N"/>
    <property type="match status" value="1"/>
</dbReference>
<comment type="domain">
    <text evidence="8">The N-terminal region contains the highly conserved SGGXDS motif, predicted to be a P-loop motif involved in ATP binding.</text>
</comment>
<dbReference type="HAMAP" id="MF_01161">
    <property type="entry name" value="tRNA_Ile_lys_synt"/>
    <property type="match status" value="1"/>
</dbReference>
<evidence type="ECO:0000259" key="9">
    <source>
        <dbReference type="SMART" id="SM00977"/>
    </source>
</evidence>
<reference evidence="10 11" key="1">
    <citation type="journal article" date="2012" name="J. Bacteriol.">
        <title>Genome of Bacillus macauensis ZFHKF-1, a Long-Chain-Forming Bacterium.</title>
        <authorList>
            <person name="Cai L."/>
            <person name="Zhang T."/>
        </authorList>
    </citation>
    <scope>NUCLEOTIDE SEQUENCE [LARGE SCALE GENOMIC DNA]</scope>
    <source>
        <strain evidence="10 11">ZFHKF-1</strain>
    </source>
</reference>
<evidence type="ECO:0000256" key="5">
    <source>
        <dbReference type="ARBA" id="ARBA00022741"/>
    </source>
</evidence>
<keyword evidence="5 8" id="KW-0547">Nucleotide-binding</keyword>
<dbReference type="CDD" id="cd01992">
    <property type="entry name" value="TilS_N"/>
    <property type="match status" value="1"/>
</dbReference>
<comment type="similarity">
    <text evidence="8">Belongs to the tRNA(Ile)-lysidine synthase family.</text>
</comment>
<sequence>MFQAVDELIKKFNMIAPGQTIVVGVSGGPDSMALLHYLCSLRESLRLTIVASHVDHQLRGKESQEDLAFVAAYCRQWDVPFSGKAIDVAAYKKQQQLTSTQVAARECRYAFFKEVMASYHADALALAHHGDDQIETMLMRMTRGSSSGALAGIAAVRPFHTGVLIRPFLGITKEEIEHYCKVHSFAVRQDATNDLDDYTRNRFRHYVLPFLKKENPNVHKRFQVMSETISEDEAYMIERTEEQMKKAILVQNEQEVQVSVSTYLHMPIPLQKRAITLILNYLYKQTPSSLSSVHKESFLALLNSDHPSGQLHFPQALHVVRSYDMCSLHFLSAEQPSAYEQKLFEDQVVDVPGGTLSFELKKDIPYEQKGKDVFVCDVKSVILPLTVRTRKPGDRMIINALGGTRKVKDIFIDEKVDRTKRDQWPILVDGSGAILWIPNVRHAVIPQSDKTEQWVVLQFQNSCQDV</sequence>
<dbReference type="InterPro" id="IPR012795">
    <property type="entry name" value="tRNA_Ile_lys_synt_N"/>
</dbReference>
<dbReference type="PANTHER" id="PTHR43033">
    <property type="entry name" value="TRNA(ILE)-LYSIDINE SYNTHASE-RELATED"/>
    <property type="match status" value="1"/>
</dbReference>
<dbReference type="OrthoDB" id="9807403at2"/>
<protein>
    <recommendedName>
        <fullName evidence="8">tRNA(Ile)-lysidine synthase</fullName>
        <ecNumber evidence="8">6.3.4.19</ecNumber>
    </recommendedName>
    <alternativeName>
        <fullName evidence="8">tRNA(Ile)-2-lysyl-cytidine synthase</fullName>
    </alternativeName>
    <alternativeName>
        <fullName evidence="8">tRNA(Ile)-lysidine synthetase</fullName>
    </alternativeName>
</protein>
<accession>I8AFM4</accession>
<dbReference type="Gene3D" id="3.40.50.620">
    <property type="entry name" value="HUPs"/>
    <property type="match status" value="1"/>
</dbReference>
<dbReference type="STRING" id="1196324.A374_16638"/>
<dbReference type="Proteomes" id="UP000004080">
    <property type="component" value="Unassembled WGS sequence"/>
</dbReference>